<proteinExistence type="predicted"/>
<evidence type="ECO:0000256" key="2">
    <source>
        <dbReference type="ARBA" id="ARBA00022803"/>
    </source>
</evidence>
<dbReference type="InterPro" id="IPR016024">
    <property type="entry name" value="ARM-type_fold"/>
</dbReference>
<organism evidence="5 6">
    <name type="scientific">Candidatus Wallbacteria bacterium GWC2_49_35</name>
    <dbReference type="NCBI Taxonomy" id="1817813"/>
    <lineage>
        <taxon>Bacteria</taxon>
        <taxon>Candidatus Walliibacteriota</taxon>
    </lineage>
</organism>
<dbReference type="Pfam" id="PF13432">
    <property type="entry name" value="TPR_16"/>
    <property type="match status" value="2"/>
</dbReference>
<dbReference type="InterPro" id="IPR011989">
    <property type="entry name" value="ARM-like"/>
</dbReference>
<gene>
    <name evidence="5" type="ORF">A2008_06310</name>
</gene>
<evidence type="ECO:0000313" key="6">
    <source>
        <dbReference type="Proteomes" id="UP000178735"/>
    </source>
</evidence>
<dbReference type="Pfam" id="PF13181">
    <property type="entry name" value="TPR_8"/>
    <property type="match status" value="1"/>
</dbReference>
<keyword evidence="4" id="KW-0812">Transmembrane</keyword>
<accession>A0A1F7WHV1</accession>
<comment type="caution">
    <text evidence="5">The sequence shown here is derived from an EMBL/GenBank/DDBJ whole genome shotgun (WGS) entry which is preliminary data.</text>
</comment>
<keyword evidence="4" id="KW-1133">Transmembrane helix</keyword>
<feature type="repeat" description="TPR" evidence="3">
    <location>
        <begin position="517"/>
        <end position="550"/>
    </location>
</feature>
<dbReference type="InterPro" id="IPR011990">
    <property type="entry name" value="TPR-like_helical_dom_sf"/>
</dbReference>
<feature type="repeat" description="TPR" evidence="3">
    <location>
        <begin position="555"/>
        <end position="588"/>
    </location>
</feature>
<dbReference type="InterPro" id="IPR019734">
    <property type="entry name" value="TPR_rpt"/>
</dbReference>
<feature type="repeat" description="TPR" evidence="3">
    <location>
        <begin position="623"/>
        <end position="656"/>
    </location>
</feature>
<dbReference type="EMBL" id="MGFH01000230">
    <property type="protein sequence ID" value="OGM01645.1"/>
    <property type="molecule type" value="Genomic_DNA"/>
</dbReference>
<reference evidence="5 6" key="1">
    <citation type="journal article" date="2016" name="Nat. Commun.">
        <title>Thousands of microbial genomes shed light on interconnected biogeochemical processes in an aquifer system.</title>
        <authorList>
            <person name="Anantharaman K."/>
            <person name="Brown C.T."/>
            <person name="Hug L.A."/>
            <person name="Sharon I."/>
            <person name="Castelle C.J."/>
            <person name="Probst A.J."/>
            <person name="Thomas B.C."/>
            <person name="Singh A."/>
            <person name="Wilkins M.J."/>
            <person name="Karaoz U."/>
            <person name="Brodie E.L."/>
            <person name="Williams K.H."/>
            <person name="Hubbard S.S."/>
            <person name="Banfield J.F."/>
        </authorList>
    </citation>
    <scope>NUCLEOTIDE SEQUENCE [LARGE SCALE GENOMIC DNA]</scope>
</reference>
<dbReference type="SMART" id="SM00671">
    <property type="entry name" value="SEL1"/>
    <property type="match status" value="2"/>
</dbReference>
<evidence type="ECO:0000313" key="5">
    <source>
        <dbReference type="EMBL" id="OGM01645.1"/>
    </source>
</evidence>
<evidence type="ECO:0000256" key="3">
    <source>
        <dbReference type="PROSITE-ProRule" id="PRU00339"/>
    </source>
</evidence>
<dbReference type="Pfam" id="PF13646">
    <property type="entry name" value="HEAT_2"/>
    <property type="match status" value="1"/>
</dbReference>
<evidence type="ECO:0000256" key="4">
    <source>
        <dbReference type="SAM" id="Phobius"/>
    </source>
</evidence>
<dbReference type="STRING" id="1817813.A2008_06310"/>
<dbReference type="Gene3D" id="1.25.40.10">
    <property type="entry name" value="Tetratricopeptide repeat domain"/>
    <property type="match status" value="3"/>
</dbReference>
<sequence length="859" mass="94390">MQDNNKQQKIKGILKKLVDASPDVRQEGLKEATYCADMSVLEAVKNLLNDVNPAVRYYAKKAFGSVSAQISTRAMIEAEEQKSREALEAYNEPMSEAGGGAKQDFISSDVREKIKSIQAVADVPDELQANFLVSELNLTEDKYIMATIIKKMGKVGSKNHESYLIPFLSHNDARVIANAVEALDELGSENGISEMLKLLSHDDNRIKGNITKALYKYLEKDTVSKSLILDKLKNMLNSKEPWTQDSAIFALSSIANAQALEILESYSGGGDSSIKSKIDAAVNELKRKLVPDFIENDKKARETAEKTIKGIDGAIKDNKNMAARAAVEDAGGFLRTLKGKIWREGDGAGSNALRVSAAAVGGLSVLFIAAVFVNILYYLTFGRPGAGPEGQSGQASSASSGQSKPASGDVYSIVKGLAEAAKYDSALDAVRSLKKDGVYNAEQIGMVELIYSKKVHGLISKGGFDESLSAITAWQSENSSSTLACVLKGQIELKHFNRPAEAKAAFAIAATLESDCIEAILGLGDCSFYEGDFTAALANYNKALEFGNRSSESRYYAFFGTANSKAAMGDYGAAIASYRESLALNPEHYISYIGLARACRQVKKYDDSLAAAEKALAFDPQLPRANFEYAETLRETDRRHEALKYYKTALDAEPDNLYYVLPYIDVLFGLQIYQGLDEIIRTAIRSASQQQAKALYEKLGMVEYNLHYSDNARKTFEKINSLYGENDVACYYLAMLYEEGEEFDRAIEYYQKALSVNNKHLPSYMNLSNIYLNVKKNYAQLDITVEMGITSCGNDPGLLYNKALGKYFDKKPAEALILLRAVINSNDAFISSLARKLDSDIREKLAPPKKESVKQVNKK</sequence>
<name>A0A1F7WHV1_9BACT</name>
<dbReference type="Gene3D" id="1.25.10.10">
    <property type="entry name" value="Leucine-rich Repeat Variant"/>
    <property type="match status" value="2"/>
</dbReference>
<dbReference type="PANTHER" id="PTHR12558">
    <property type="entry name" value="CELL DIVISION CYCLE 16,23,27"/>
    <property type="match status" value="1"/>
</dbReference>
<dbReference type="PANTHER" id="PTHR12558:SF13">
    <property type="entry name" value="CELL DIVISION CYCLE PROTEIN 27 HOMOLOG"/>
    <property type="match status" value="1"/>
</dbReference>
<feature type="transmembrane region" description="Helical" evidence="4">
    <location>
        <begin position="357"/>
        <end position="379"/>
    </location>
</feature>
<dbReference type="Proteomes" id="UP000178735">
    <property type="component" value="Unassembled WGS sequence"/>
</dbReference>
<dbReference type="SUPFAM" id="SSF48452">
    <property type="entry name" value="TPR-like"/>
    <property type="match status" value="2"/>
</dbReference>
<dbReference type="InterPro" id="IPR013105">
    <property type="entry name" value="TPR_2"/>
</dbReference>
<dbReference type="SMART" id="SM00028">
    <property type="entry name" value="TPR"/>
    <property type="match status" value="6"/>
</dbReference>
<dbReference type="Pfam" id="PF07719">
    <property type="entry name" value="TPR_2"/>
    <property type="match status" value="1"/>
</dbReference>
<dbReference type="AlphaFoldDB" id="A0A1F7WHV1"/>
<keyword evidence="1" id="KW-0677">Repeat</keyword>
<keyword evidence="2 3" id="KW-0802">TPR repeat</keyword>
<dbReference type="InterPro" id="IPR006597">
    <property type="entry name" value="Sel1-like"/>
</dbReference>
<dbReference type="PROSITE" id="PS50005">
    <property type="entry name" value="TPR"/>
    <property type="match status" value="4"/>
</dbReference>
<feature type="repeat" description="TPR" evidence="3">
    <location>
        <begin position="727"/>
        <end position="760"/>
    </location>
</feature>
<evidence type="ECO:0000256" key="1">
    <source>
        <dbReference type="ARBA" id="ARBA00022737"/>
    </source>
</evidence>
<dbReference type="SUPFAM" id="SSF48371">
    <property type="entry name" value="ARM repeat"/>
    <property type="match status" value="1"/>
</dbReference>
<protein>
    <submittedName>
        <fullName evidence="5">Uncharacterized protein</fullName>
    </submittedName>
</protein>
<keyword evidence="4" id="KW-0472">Membrane</keyword>